<proteinExistence type="predicted"/>
<gene>
    <name evidence="3" type="primary">LOC104585266</name>
    <name evidence="2" type="ORF">BRADI_5g02000v3</name>
</gene>
<protein>
    <submittedName>
        <fullName evidence="2 3">Uncharacterized protein</fullName>
    </submittedName>
</protein>
<dbReference type="HOGENOM" id="CLU_1878267_0_0_1"/>
<name>I1IVU9_BRADI</name>
<dbReference type="OMA" id="WAPTAHA"/>
<dbReference type="Proteomes" id="UP000008810">
    <property type="component" value="Chromosome 5"/>
</dbReference>
<keyword evidence="1" id="KW-0175">Coiled coil</keyword>
<dbReference type="EnsemblPlants" id="KQJ81646">
    <property type="protein sequence ID" value="KQJ81646"/>
    <property type="gene ID" value="BRADI_5g02000v3"/>
</dbReference>
<dbReference type="OrthoDB" id="720483at2759"/>
<dbReference type="EMBL" id="CM000884">
    <property type="protein sequence ID" value="KQJ81646.1"/>
    <property type="molecule type" value="Genomic_DNA"/>
</dbReference>
<organism evidence="3">
    <name type="scientific">Brachypodium distachyon</name>
    <name type="common">Purple false brome</name>
    <name type="synonym">Trachynia distachya</name>
    <dbReference type="NCBI Taxonomy" id="15368"/>
    <lineage>
        <taxon>Eukaryota</taxon>
        <taxon>Viridiplantae</taxon>
        <taxon>Streptophyta</taxon>
        <taxon>Embryophyta</taxon>
        <taxon>Tracheophyta</taxon>
        <taxon>Spermatophyta</taxon>
        <taxon>Magnoliopsida</taxon>
        <taxon>Liliopsida</taxon>
        <taxon>Poales</taxon>
        <taxon>Poaceae</taxon>
        <taxon>BOP clade</taxon>
        <taxon>Pooideae</taxon>
        <taxon>Stipodae</taxon>
        <taxon>Brachypodieae</taxon>
        <taxon>Brachypodium</taxon>
    </lineage>
</organism>
<reference evidence="2" key="2">
    <citation type="submission" date="2017-06" db="EMBL/GenBank/DDBJ databases">
        <title>WGS assembly of Brachypodium distachyon.</title>
        <authorList>
            <consortium name="The International Brachypodium Initiative"/>
            <person name="Lucas S."/>
            <person name="Harmon-Smith M."/>
            <person name="Lail K."/>
            <person name="Tice H."/>
            <person name="Grimwood J."/>
            <person name="Bruce D."/>
            <person name="Barry K."/>
            <person name="Shu S."/>
            <person name="Lindquist E."/>
            <person name="Wang M."/>
            <person name="Pitluck S."/>
            <person name="Vogel J.P."/>
            <person name="Garvin D.F."/>
            <person name="Mockler T.C."/>
            <person name="Schmutz J."/>
            <person name="Rokhsar D."/>
            <person name="Bevan M.W."/>
        </authorList>
    </citation>
    <scope>NUCLEOTIDE SEQUENCE</scope>
    <source>
        <strain evidence="2">Bd21</strain>
    </source>
</reference>
<evidence type="ECO:0000256" key="1">
    <source>
        <dbReference type="SAM" id="Coils"/>
    </source>
</evidence>
<evidence type="ECO:0000313" key="2">
    <source>
        <dbReference type="EMBL" id="KQJ81646.1"/>
    </source>
</evidence>
<dbReference type="KEGG" id="bdi:104585266"/>
<accession>I1IVU9</accession>
<reference evidence="2 3" key="1">
    <citation type="journal article" date="2010" name="Nature">
        <title>Genome sequencing and analysis of the model grass Brachypodium distachyon.</title>
        <authorList>
            <consortium name="International Brachypodium Initiative"/>
        </authorList>
    </citation>
    <scope>NUCLEOTIDE SEQUENCE [LARGE SCALE GENOMIC DNA]</scope>
    <source>
        <strain evidence="2">Bd21</strain>
        <strain evidence="3">cv. Bd21</strain>
    </source>
</reference>
<reference evidence="3" key="3">
    <citation type="submission" date="2018-08" db="UniProtKB">
        <authorList>
            <consortium name="EnsemblPlants"/>
        </authorList>
    </citation>
    <scope>IDENTIFICATION</scope>
    <source>
        <strain evidence="3">cv. Bd21</strain>
    </source>
</reference>
<dbReference type="AlphaFoldDB" id="I1IVU9"/>
<dbReference type="Gramene" id="KQJ81646">
    <property type="protein sequence ID" value="KQJ81646"/>
    <property type="gene ID" value="BRADI_5g02000v3"/>
</dbReference>
<keyword evidence="4" id="KW-1185">Reference proteome</keyword>
<evidence type="ECO:0000313" key="3">
    <source>
        <dbReference type="EnsemblPlants" id="KQJ81646"/>
    </source>
</evidence>
<dbReference type="RefSeq" id="XP_010239661.1">
    <property type="nucleotide sequence ID" value="XM_010241359.2"/>
</dbReference>
<evidence type="ECO:0000313" key="4">
    <source>
        <dbReference type="Proteomes" id="UP000008810"/>
    </source>
</evidence>
<feature type="coiled-coil region" evidence="1">
    <location>
        <begin position="54"/>
        <end position="106"/>
    </location>
</feature>
<dbReference type="GeneID" id="104585266"/>
<sequence>MAMRSVLSKVPRLGLRPSWAPTAHALSPAAAGSRLISTNLPSTAAGGEQIVYSKENLAEQLASINRTYAENKRRFDAEYKEIIQMIREQEAANIEAFRQNKELDKKILEKVNEIEKQTNFVCVGSAILVILTMIAL</sequence>